<comment type="caution">
    <text evidence="2">The sequence shown here is derived from an EMBL/GenBank/DDBJ whole genome shotgun (WGS) entry which is preliminary data.</text>
</comment>
<dbReference type="Proteomes" id="UP000280368">
    <property type="component" value="Unassembled WGS sequence"/>
</dbReference>
<gene>
    <name evidence="2" type="ORF">BC961_0160</name>
</gene>
<evidence type="ECO:0008006" key="4">
    <source>
        <dbReference type="Google" id="ProtNLM"/>
    </source>
</evidence>
<sequence>MRILARTKAFYITLTLLVCSIYANAQRGNITVRQDSKFENLLNEKRKSNFSNVVNERYQIQIFSGDSEKAKSTLNEFRQEFRDTDGTIFFFTPNYKVWVGNYKTRIEAERNLIEIRKRYNNVHLIKPTK</sequence>
<dbReference type="AlphaFoldDB" id="A0A3L9ZY53"/>
<organism evidence="2 3">
    <name type="scientific">Flavobacterium weaverense</name>
    <dbReference type="NCBI Taxonomy" id="271156"/>
    <lineage>
        <taxon>Bacteria</taxon>
        <taxon>Pseudomonadati</taxon>
        <taxon>Bacteroidota</taxon>
        <taxon>Flavobacteriia</taxon>
        <taxon>Flavobacteriales</taxon>
        <taxon>Flavobacteriaceae</taxon>
        <taxon>Flavobacterium</taxon>
    </lineage>
</organism>
<evidence type="ECO:0000313" key="2">
    <source>
        <dbReference type="EMBL" id="RMA77811.1"/>
    </source>
</evidence>
<keyword evidence="1" id="KW-0732">Signal</keyword>
<dbReference type="OrthoDB" id="2473397at2"/>
<proteinExistence type="predicted"/>
<keyword evidence="3" id="KW-1185">Reference proteome</keyword>
<dbReference type="EMBL" id="REFH01000007">
    <property type="protein sequence ID" value="RMA77811.1"/>
    <property type="molecule type" value="Genomic_DNA"/>
</dbReference>
<reference evidence="2 3" key="1">
    <citation type="submission" date="2018-10" db="EMBL/GenBank/DDBJ databases">
        <title>Genomic Encyclopedia of Archaeal and Bacterial Type Strains, Phase II (KMG-II): from individual species to whole genera.</title>
        <authorList>
            <person name="Goeker M."/>
        </authorList>
    </citation>
    <scope>NUCLEOTIDE SEQUENCE [LARGE SCALE GENOMIC DNA]</scope>
    <source>
        <strain evidence="2 3">DSM 19727</strain>
    </source>
</reference>
<evidence type="ECO:0000313" key="3">
    <source>
        <dbReference type="Proteomes" id="UP000280368"/>
    </source>
</evidence>
<protein>
    <recommendedName>
        <fullName evidence="4">Sporulation related protein</fullName>
    </recommendedName>
</protein>
<accession>A0A3L9ZY53</accession>
<evidence type="ECO:0000256" key="1">
    <source>
        <dbReference type="SAM" id="SignalP"/>
    </source>
</evidence>
<name>A0A3L9ZY53_9FLAO</name>
<feature type="chain" id="PRO_5018261078" description="Sporulation related protein" evidence="1">
    <location>
        <begin position="26"/>
        <end position="129"/>
    </location>
</feature>
<feature type="signal peptide" evidence="1">
    <location>
        <begin position="1"/>
        <end position="25"/>
    </location>
</feature>
<dbReference type="RefSeq" id="WP_121923951.1">
    <property type="nucleotide sequence ID" value="NZ_CBCSGA010000002.1"/>
</dbReference>